<sequence length="75" mass="8490">MPGKEADSYHQGKTLSTHRNGSKELIIGLINNSKILLQDNHHACRKGFAFVALYKYYLIAARLAIRLKQRGLHTV</sequence>
<evidence type="ECO:0000313" key="1">
    <source>
        <dbReference type="EMBL" id="OGC52006.1"/>
    </source>
</evidence>
<gene>
    <name evidence="1" type="ORF">A2982_00090</name>
</gene>
<organism evidence="1 2">
    <name type="scientific">candidate division WWE3 bacterium RIFCSPLOWO2_01_FULL_39_13</name>
    <dbReference type="NCBI Taxonomy" id="1802624"/>
    <lineage>
        <taxon>Bacteria</taxon>
        <taxon>Katanobacteria</taxon>
    </lineage>
</organism>
<dbReference type="Proteomes" id="UP000178771">
    <property type="component" value="Unassembled WGS sequence"/>
</dbReference>
<name>A0A1F4V4C3_UNCKA</name>
<reference evidence="1 2" key="1">
    <citation type="journal article" date="2016" name="Nat. Commun.">
        <title>Thousands of microbial genomes shed light on interconnected biogeochemical processes in an aquifer system.</title>
        <authorList>
            <person name="Anantharaman K."/>
            <person name="Brown C.T."/>
            <person name="Hug L.A."/>
            <person name="Sharon I."/>
            <person name="Castelle C.J."/>
            <person name="Probst A.J."/>
            <person name="Thomas B.C."/>
            <person name="Singh A."/>
            <person name="Wilkins M.J."/>
            <person name="Karaoz U."/>
            <person name="Brodie E.L."/>
            <person name="Williams K.H."/>
            <person name="Hubbard S.S."/>
            <person name="Banfield J.F."/>
        </authorList>
    </citation>
    <scope>NUCLEOTIDE SEQUENCE [LARGE SCALE GENOMIC DNA]</scope>
</reference>
<proteinExistence type="predicted"/>
<comment type="caution">
    <text evidence="1">The sequence shown here is derived from an EMBL/GenBank/DDBJ whole genome shotgun (WGS) entry which is preliminary data.</text>
</comment>
<protein>
    <submittedName>
        <fullName evidence="1">Uncharacterized protein</fullName>
    </submittedName>
</protein>
<dbReference type="EMBL" id="MEVH01000007">
    <property type="protein sequence ID" value="OGC52006.1"/>
    <property type="molecule type" value="Genomic_DNA"/>
</dbReference>
<evidence type="ECO:0000313" key="2">
    <source>
        <dbReference type="Proteomes" id="UP000178771"/>
    </source>
</evidence>
<accession>A0A1F4V4C3</accession>
<dbReference type="AlphaFoldDB" id="A0A1F4V4C3"/>